<dbReference type="GO" id="GO:0005524">
    <property type="term" value="F:ATP binding"/>
    <property type="evidence" value="ECO:0007669"/>
    <property type="project" value="InterPro"/>
</dbReference>
<protein>
    <recommendedName>
        <fullName evidence="11">Vitamin B12-dependent ribonucleotide reductase</fullName>
        <ecNumber evidence="11">1.17.4.1</ecNumber>
    </recommendedName>
</protein>
<keyword evidence="6 11" id="KW-0560">Oxidoreductase</keyword>
<dbReference type="Pfam" id="PF02867">
    <property type="entry name" value="Ribonuc_red_lgC"/>
    <property type="match status" value="1"/>
</dbReference>
<evidence type="ECO:0000256" key="11">
    <source>
        <dbReference type="RuleBase" id="RU364064"/>
    </source>
</evidence>
<dbReference type="GO" id="GO:0071897">
    <property type="term" value="P:DNA biosynthetic process"/>
    <property type="evidence" value="ECO:0007669"/>
    <property type="project" value="UniProtKB-KW"/>
</dbReference>
<name>A0A7C1NN97_UNCKA</name>
<dbReference type="GO" id="GO:0004748">
    <property type="term" value="F:ribonucleoside-diphosphate reductase activity, thioredoxin disulfide as acceptor"/>
    <property type="evidence" value="ECO:0007669"/>
    <property type="project" value="UniProtKB-EC"/>
</dbReference>
<keyword evidence="7" id="KW-0215">Deoxyribonucleotide synthesis</keyword>
<proteinExistence type="inferred from homology"/>
<evidence type="ECO:0000256" key="3">
    <source>
        <dbReference type="ARBA" id="ARBA00022628"/>
    </source>
</evidence>
<evidence type="ECO:0000256" key="10">
    <source>
        <dbReference type="ARBA" id="ARBA00047754"/>
    </source>
</evidence>
<evidence type="ECO:0000256" key="4">
    <source>
        <dbReference type="ARBA" id="ARBA00022634"/>
    </source>
</evidence>
<feature type="domain" description="Ribonucleotide reductase large subunit C-terminal" evidence="13">
    <location>
        <begin position="103"/>
        <end position="476"/>
    </location>
</feature>
<comment type="similarity">
    <text evidence="2 11">Belongs to the ribonucleoside diphosphate reductase class-2 family.</text>
</comment>
<dbReference type="InterPro" id="IPR013344">
    <property type="entry name" value="RNR_NrdJ/NrdZ"/>
</dbReference>
<dbReference type="SUPFAM" id="SSF48168">
    <property type="entry name" value="R1 subunit of ribonucleotide reductase, N-terminal domain"/>
    <property type="match status" value="1"/>
</dbReference>
<dbReference type="AlphaFoldDB" id="A0A7C1NN97"/>
<evidence type="ECO:0000313" key="14">
    <source>
        <dbReference type="EMBL" id="HEB14134.1"/>
    </source>
</evidence>
<keyword evidence="9 11" id="KW-0170">Cobalt</keyword>
<dbReference type="GO" id="GO:0009263">
    <property type="term" value="P:deoxyribonucleotide biosynthetic process"/>
    <property type="evidence" value="ECO:0007669"/>
    <property type="project" value="UniProtKB-KW"/>
</dbReference>
<feature type="non-terminal residue" evidence="14">
    <location>
        <position position="477"/>
    </location>
</feature>
<evidence type="ECO:0000259" key="13">
    <source>
        <dbReference type="Pfam" id="PF02867"/>
    </source>
</evidence>
<dbReference type="InterPro" id="IPR008926">
    <property type="entry name" value="RNR_R1-su_N"/>
</dbReference>
<evidence type="ECO:0000256" key="1">
    <source>
        <dbReference type="ARBA" id="ARBA00001922"/>
    </source>
</evidence>
<keyword evidence="8" id="KW-1015">Disulfide bond</keyword>
<dbReference type="PANTHER" id="PTHR43371:SF1">
    <property type="entry name" value="RIBONUCLEOSIDE-DIPHOSPHATE REDUCTASE"/>
    <property type="match status" value="1"/>
</dbReference>
<feature type="domain" description="Ribonucleotide reductase large subunit N-terminal" evidence="12">
    <location>
        <begin position="22"/>
        <end position="100"/>
    </location>
</feature>
<keyword evidence="5 11" id="KW-0547">Nucleotide-binding</keyword>
<evidence type="ECO:0000256" key="5">
    <source>
        <dbReference type="ARBA" id="ARBA00022741"/>
    </source>
</evidence>
<dbReference type="InterPro" id="IPR000788">
    <property type="entry name" value="RNR_lg_C"/>
</dbReference>
<dbReference type="UniPathway" id="UPA00326"/>
<dbReference type="EMBL" id="DRHH01000077">
    <property type="protein sequence ID" value="HEB14134.1"/>
    <property type="molecule type" value="Genomic_DNA"/>
</dbReference>
<comment type="caution">
    <text evidence="14">The sequence shown here is derived from an EMBL/GenBank/DDBJ whole genome shotgun (WGS) entry which is preliminary data.</text>
</comment>
<dbReference type="Pfam" id="PF00317">
    <property type="entry name" value="Ribonuc_red_lgN"/>
    <property type="match status" value="1"/>
</dbReference>
<dbReference type="NCBIfam" id="TIGR02504">
    <property type="entry name" value="NrdJ_Z"/>
    <property type="match status" value="1"/>
</dbReference>
<dbReference type="PANTHER" id="PTHR43371">
    <property type="entry name" value="VITAMIN B12-DEPENDENT RIBONUCLEOTIDE REDUCTASE"/>
    <property type="match status" value="1"/>
</dbReference>
<accession>A0A7C1NN97</accession>
<evidence type="ECO:0000256" key="9">
    <source>
        <dbReference type="ARBA" id="ARBA00023285"/>
    </source>
</evidence>
<gene>
    <name evidence="14" type="ORF">ENI09_01860</name>
</gene>
<dbReference type="GO" id="GO:0031419">
    <property type="term" value="F:cobalamin binding"/>
    <property type="evidence" value="ECO:0007669"/>
    <property type="project" value="UniProtKB-KW"/>
</dbReference>
<evidence type="ECO:0000256" key="7">
    <source>
        <dbReference type="ARBA" id="ARBA00023116"/>
    </source>
</evidence>
<dbReference type="SUPFAM" id="SSF51998">
    <property type="entry name" value="PFL-like glycyl radical enzymes"/>
    <property type="match status" value="1"/>
</dbReference>
<dbReference type="EC" id="1.17.4.1" evidence="11"/>
<dbReference type="CDD" id="cd02888">
    <property type="entry name" value="RNR_II_dimer"/>
    <property type="match status" value="1"/>
</dbReference>
<organism evidence="14">
    <name type="scientific">candidate division WWE3 bacterium</name>
    <dbReference type="NCBI Taxonomy" id="2053526"/>
    <lineage>
        <taxon>Bacteria</taxon>
        <taxon>Katanobacteria</taxon>
    </lineage>
</organism>
<evidence type="ECO:0000256" key="8">
    <source>
        <dbReference type="ARBA" id="ARBA00023157"/>
    </source>
</evidence>
<dbReference type="InterPro" id="IPR050862">
    <property type="entry name" value="RdRp_reductase_class-2"/>
</dbReference>
<comment type="catalytic activity">
    <reaction evidence="10 11">
        <text>a 2'-deoxyribonucleoside 5'-diphosphate + [thioredoxin]-disulfide + H2O = a ribonucleoside 5'-diphosphate + [thioredoxin]-dithiol</text>
        <dbReference type="Rhea" id="RHEA:23252"/>
        <dbReference type="Rhea" id="RHEA-COMP:10698"/>
        <dbReference type="Rhea" id="RHEA-COMP:10700"/>
        <dbReference type="ChEBI" id="CHEBI:15377"/>
        <dbReference type="ChEBI" id="CHEBI:29950"/>
        <dbReference type="ChEBI" id="CHEBI:50058"/>
        <dbReference type="ChEBI" id="CHEBI:57930"/>
        <dbReference type="ChEBI" id="CHEBI:73316"/>
        <dbReference type="EC" id="1.17.4.1"/>
    </reaction>
</comment>
<dbReference type="InterPro" id="IPR013509">
    <property type="entry name" value="RNR_lsu_N"/>
</dbReference>
<evidence type="ECO:0000259" key="12">
    <source>
        <dbReference type="Pfam" id="PF00317"/>
    </source>
</evidence>
<evidence type="ECO:0000256" key="2">
    <source>
        <dbReference type="ARBA" id="ARBA00007405"/>
    </source>
</evidence>
<dbReference type="PRINTS" id="PR01183">
    <property type="entry name" value="RIBORDTASEM1"/>
</dbReference>
<keyword evidence="3 11" id="KW-0846">Cobalamin</keyword>
<dbReference type="Proteomes" id="UP000885744">
    <property type="component" value="Unassembled WGS sequence"/>
</dbReference>
<comment type="cofactor">
    <cofactor evidence="1 11">
        <name>adenosylcob(III)alamin</name>
        <dbReference type="ChEBI" id="CHEBI:18408"/>
    </cofactor>
</comment>
<dbReference type="Gene3D" id="3.20.70.20">
    <property type="match status" value="1"/>
</dbReference>
<evidence type="ECO:0000256" key="6">
    <source>
        <dbReference type="ARBA" id="ARBA00023002"/>
    </source>
</evidence>
<reference evidence="14" key="1">
    <citation type="journal article" date="2020" name="mSystems">
        <title>Genome- and Community-Level Interaction Insights into Carbon Utilization and Element Cycling Functions of Hydrothermarchaeota in Hydrothermal Sediment.</title>
        <authorList>
            <person name="Zhou Z."/>
            <person name="Liu Y."/>
            <person name="Xu W."/>
            <person name="Pan J."/>
            <person name="Luo Z.H."/>
            <person name="Li M."/>
        </authorList>
    </citation>
    <scope>NUCLEOTIDE SEQUENCE [LARGE SCALE GENOMIC DNA]</scope>
    <source>
        <strain evidence="14">HyVt-365</strain>
    </source>
</reference>
<sequence length="477" mass="52749">MPKRRSLDLKSAIEVAKSEFDMSDNAAEVFVRRYVRRGKDGNSAETPKQTFRRVARAIAQPDKDYKKDLKKTEKVFYNLLTEFKFVPNSPTWTGAGTPLGQLAACFVLPIADDLGRDPRGIFSTLRVAALIQQTGGGNGFAFSDLRPKKDFVSRSGGHSSGPVGFLEAYDACFGVIAQGGVRRGANMAVLRVDHPDVRSFVHCKEEEGKVRNFNISVAVTDKFMRAVAKGGKFKLVNPRDGKAWGEVKARELFEEIITSAHRNGEPGILFIDTANKENPVSHLYELKATNPCGEQWLGPYENCCLGSVNIANHVTDKNQIDWEELAETIKLSTFFLDNVVDANKYVPEVPELAEAALAVRRIGLGIMGLADAMYMLGVSYGEDNGVELAAQIMEFIRYHTMLASIERAKERGAFPAIKGSIYDPKKLSWEPPKPLRKYKEDFGRPELDWGKVVSSIKKHGIRNGAQQTIAPTGTIST</sequence>
<comment type="function">
    <text evidence="11">Catalyzes the reduction of ribonucleotides to deoxyribonucleotides. May function to provide a pool of deoxyribonucleotide precursors for DNA repair during oxygen limitation and/or for immediate growth after restoration of oxygen.</text>
</comment>
<keyword evidence="4 11" id="KW-0237">DNA synthesis</keyword>